<reference evidence="1" key="1">
    <citation type="submission" date="2015-07" db="EMBL/GenBank/DDBJ databases">
        <title>MeaNS - Measles Nucleotide Surveillance Program.</title>
        <authorList>
            <person name="Tran T."/>
            <person name="Druce J."/>
        </authorList>
    </citation>
    <scope>NUCLEOTIDE SEQUENCE</scope>
    <source>
        <strain evidence="1">UCB-OBI-ISO-001</strain>
        <tissue evidence="1">Gonad</tissue>
    </source>
</reference>
<gene>
    <name evidence="1" type="ORF">OCBIM_22013810mg</name>
</gene>
<organism evidence="1">
    <name type="scientific">Octopus bimaculoides</name>
    <name type="common">California two-spotted octopus</name>
    <dbReference type="NCBI Taxonomy" id="37653"/>
    <lineage>
        <taxon>Eukaryota</taxon>
        <taxon>Metazoa</taxon>
        <taxon>Spiralia</taxon>
        <taxon>Lophotrochozoa</taxon>
        <taxon>Mollusca</taxon>
        <taxon>Cephalopoda</taxon>
        <taxon>Coleoidea</taxon>
        <taxon>Octopodiformes</taxon>
        <taxon>Octopoda</taxon>
        <taxon>Incirrata</taxon>
        <taxon>Octopodidae</taxon>
        <taxon>Octopus</taxon>
    </lineage>
</organism>
<sequence>MSLKLKTLRLSSSYYLQYTGMSQYLLDTTVIKNGSEALYVNTLLAGGFQYFCDLITLCLSYITFSLTFHSQLLPKYHIKTHFFLSRA</sequence>
<evidence type="ECO:0000313" key="1">
    <source>
        <dbReference type="EMBL" id="KOF65991.1"/>
    </source>
</evidence>
<protein>
    <submittedName>
        <fullName evidence="1">Uncharacterized protein</fullName>
    </submittedName>
</protein>
<dbReference type="AlphaFoldDB" id="A0A0L8FMQ7"/>
<accession>A0A0L8FMQ7</accession>
<proteinExistence type="predicted"/>
<name>A0A0L8FMQ7_OCTBM</name>
<dbReference type="EMBL" id="KQ428677">
    <property type="protein sequence ID" value="KOF65991.1"/>
    <property type="molecule type" value="Genomic_DNA"/>
</dbReference>